<protein>
    <submittedName>
        <fullName evidence="2">Uncharacterized protein</fullName>
    </submittedName>
</protein>
<feature type="transmembrane region" description="Helical" evidence="1">
    <location>
        <begin position="33"/>
        <end position="51"/>
    </location>
</feature>
<organism evidence="2 3">
    <name type="scientific">Orlajensenia leifsoniae</name>
    <dbReference type="NCBI Taxonomy" id="2561933"/>
    <lineage>
        <taxon>Bacteria</taxon>
        <taxon>Bacillati</taxon>
        <taxon>Actinomycetota</taxon>
        <taxon>Actinomycetes</taxon>
        <taxon>Micrococcales</taxon>
        <taxon>Microbacteriaceae</taxon>
        <taxon>Orlajensenia</taxon>
    </lineage>
</organism>
<accession>A0A4Y9QW69</accession>
<feature type="transmembrane region" description="Helical" evidence="1">
    <location>
        <begin position="128"/>
        <end position="148"/>
    </location>
</feature>
<feature type="transmembrane region" description="Helical" evidence="1">
    <location>
        <begin position="160"/>
        <end position="180"/>
    </location>
</feature>
<comment type="caution">
    <text evidence="2">The sequence shown here is derived from an EMBL/GenBank/DDBJ whole genome shotgun (WGS) entry which is preliminary data.</text>
</comment>
<evidence type="ECO:0000256" key="1">
    <source>
        <dbReference type="SAM" id="Phobius"/>
    </source>
</evidence>
<keyword evidence="1" id="KW-0472">Membrane</keyword>
<gene>
    <name evidence="2" type="ORF">E4M00_11890</name>
</gene>
<sequence length="181" mass="19368">MGDKDATRTSGVGSPARPVRLTRLLFNAYNTEHAVYGIVLVTTLVAVGWHFDTDGEVLIFIVGTVGVFWLTHVYAAVVASRNSAEGRAVPIGRAIGAAAGHSIGMLLAMLLPSVALATATFGWVDEYVAYYIALWIGVLTLAVIGWVNSERNHGTWAMRLLSTLITTAFGLAVIWLSSLVH</sequence>
<proteinExistence type="predicted"/>
<keyword evidence="3" id="KW-1185">Reference proteome</keyword>
<dbReference type="EMBL" id="SPQZ01000004">
    <property type="protein sequence ID" value="TFV96771.1"/>
    <property type="molecule type" value="Genomic_DNA"/>
</dbReference>
<keyword evidence="1" id="KW-1133">Transmembrane helix</keyword>
<dbReference type="AlphaFoldDB" id="A0A4Y9QW69"/>
<name>A0A4Y9QW69_9MICO</name>
<dbReference type="RefSeq" id="WP_135120732.1">
    <property type="nucleotide sequence ID" value="NZ_SPQZ01000004.1"/>
</dbReference>
<keyword evidence="1" id="KW-0812">Transmembrane</keyword>
<evidence type="ECO:0000313" key="3">
    <source>
        <dbReference type="Proteomes" id="UP000298127"/>
    </source>
</evidence>
<feature type="transmembrane region" description="Helical" evidence="1">
    <location>
        <begin position="57"/>
        <end position="79"/>
    </location>
</feature>
<evidence type="ECO:0000313" key="2">
    <source>
        <dbReference type="EMBL" id="TFV96771.1"/>
    </source>
</evidence>
<feature type="transmembrane region" description="Helical" evidence="1">
    <location>
        <begin position="91"/>
        <end position="116"/>
    </location>
</feature>
<reference evidence="2 3" key="1">
    <citation type="journal article" date="2018" name="J. Microbiol.">
        <title>Leifsonia flava sp. nov., a novel actinobacterium isolated from the rhizosphere of Aquilegia viridiflora.</title>
        <authorList>
            <person name="Cai Y."/>
            <person name="Tao W.Z."/>
            <person name="Ma Y.J."/>
            <person name="Cheng J."/>
            <person name="Zhang M.Y."/>
            <person name="Zhang Y.X."/>
        </authorList>
    </citation>
    <scope>NUCLEOTIDE SEQUENCE [LARGE SCALE GENOMIC DNA]</scope>
    <source>
        <strain evidence="2 3">SYP-B2174</strain>
    </source>
</reference>
<dbReference type="Proteomes" id="UP000298127">
    <property type="component" value="Unassembled WGS sequence"/>
</dbReference>